<reference evidence="3" key="1">
    <citation type="submission" date="2013-09" db="EMBL/GenBank/DDBJ databases">
        <title>Corchorus olitorius genome sequencing.</title>
        <authorList>
            <person name="Alam M."/>
            <person name="Haque M.S."/>
            <person name="Islam M.S."/>
            <person name="Emdad E.M."/>
            <person name="Islam M.M."/>
            <person name="Ahmed B."/>
            <person name="Halim A."/>
            <person name="Hossen Q.M.M."/>
            <person name="Hossain M.Z."/>
            <person name="Ahmed R."/>
            <person name="Khan M.M."/>
            <person name="Islam R."/>
            <person name="Rashid M.M."/>
            <person name="Khan S.A."/>
            <person name="Rahman M.S."/>
            <person name="Alam M."/>
            <person name="Yahiya A.S."/>
            <person name="Khan M.S."/>
            <person name="Azam M.S."/>
            <person name="Haque T."/>
            <person name="Lashkar M.Z.H."/>
            <person name="Akhand A.I."/>
            <person name="Morshed G."/>
            <person name="Roy S."/>
            <person name="Uddin K.S."/>
            <person name="Rabeya T."/>
            <person name="Hossain A.S."/>
            <person name="Chowdhury A."/>
            <person name="Snigdha A.R."/>
            <person name="Mortoza M.S."/>
            <person name="Matin S.A."/>
            <person name="Hoque S.M.E."/>
            <person name="Islam M.K."/>
            <person name="Roy D.K."/>
            <person name="Haider R."/>
            <person name="Moosa M.M."/>
            <person name="Elias S.M."/>
            <person name="Hasan A.M."/>
            <person name="Jahan S."/>
            <person name="Shafiuddin M."/>
            <person name="Mahmood N."/>
            <person name="Shommy N.S."/>
        </authorList>
    </citation>
    <scope>NUCLEOTIDE SEQUENCE [LARGE SCALE GENOMIC DNA]</scope>
    <source>
        <strain evidence="3">cv. O-4</strain>
    </source>
</reference>
<name>A0A1R3HW08_9ROSI</name>
<proteinExistence type="predicted"/>
<dbReference type="AlphaFoldDB" id="A0A1R3HW08"/>
<keyword evidence="3" id="KW-1185">Reference proteome</keyword>
<evidence type="ECO:0000256" key="1">
    <source>
        <dbReference type="SAM" id="MobiDB-lite"/>
    </source>
</evidence>
<protein>
    <submittedName>
        <fullName evidence="2">Uncharacterized protein</fullName>
    </submittedName>
</protein>
<evidence type="ECO:0000313" key="3">
    <source>
        <dbReference type="Proteomes" id="UP000187203"/>
    </source>
</evidence>
<gene>
    <name evidence="2" type="ORF">COLO4_26596</name>
</gene>
<dbReference type="Proteomes" id="UP000187203">
    <property type="component" value="Unassembled WGS sequence"/>
</dbReference>
<sequence length="41" mass="4794">MLSPPCPPPPELPLLKQKDRIKGNQEDEDKRNLDEVRVLKR</sequence>
<comment type="caution">
    <text evidence="2">The sequence shown here is derived from an EMBL/GenBank/DDBJ whole genome shotgun (WGS) entry which is preliminary data.</text>
</comment>
<feature type="compositionally biased region" description="Basic and acidic residues" evidence="1">
    <location>
        <begin position="16"/>
        <end position="41"/>
    </location>
</feature>
<organism evidence="2 3">
    <name type="scientific">Corchorus olitorius</name>
    <dbReference type="NCBI Taxonomy" id="93759"/>
    <lineage>
        <taxon>Eukaryota</taxon>
        <taxon>Viridiplantae</taxon>
        <taxon>Streptophyta</taxon>
        <taxon>Embryophyta</taxon>
        <taxon>Tracheophyta</taxon>
        <taxon>Spermatophyta</taxon>
        <taxon>Magnoliopsida</taxon>
        <taxon>eudicotyledons</taxon>
        <taxon>Gunneridae</taxon>
        <taxon>Pentapetalae</taxon>
        <taxon>rosids</taxon>
        <taxon>malvids</taxon>
        <taxon>Malvales</taxon>
        <taxon>Malvaceae</taxon>
        <taxon>Grewioideae</taxon>
        <taxon>Apeibeae</taxon>
        <taxon>Corchorus</taxon>
    </lineage>
</organism>
<dbReference type="EMBL" id="AWUE01019289">
    <property type="protein sequence ID" value="OMO74542.1"/>
    <property type="molecule type" value="Genomic_DNA"/>
</dbReference>
<feature type="region of interest" description="Disordered" evidence="1">
    <location>
        <begin position="1"/>
        <end position="41"/>
    </location>
</feature>
<feature type="compositionally biased region" description="Pro residues" evidence="1">
    <location>
        <begin position="1"/>
        <end position="12"/>
    </location>
</feature>
<accession>A0A1R3HW08</accession>
<evidence type="ECO:0000313" key="2">
    <source>
        <dbReference type="EMBL" id="OMO74542.1"/>
    </source>
</evidence>